<comment type="caution">
    <text evidence="2">The sequence shown here is derived from an EMBL/GenBank/DDBJ whole genome shotgun (WGS) entry which is preliminary data.</text>
</comment>
<dbReference type="OrthoDB" id="20872at2759"/>
<dbReference type="AlphaFoldDB" id="A0A9W9K5S9"/>
<evidence type="ECO:0000313" key="3">
    <source>
        <dbReference type="Proteomes" id="UP001149165"/>
    </source>
</evidence>
<organism evidence="2 3">
    <name type="scientific">Penicillium angulare</name>
    <dbReference type="NCBI Taxonomy" id="116970"/>
    <lineage>
        <taxon>Eukaryota</taxon>
        <taxon>Fungi</taxon>
        <taxon>Dikarya</taxon>
        <taxon>Ascomycota</taxon>
        <taxon>Pezizomycotina</taxon>
        <taxon>Eurotiomycetes</taxon>
        <taxon>Eurotiomycetidae</taxon>
        <taxon>Eurotiales</taxon>
        <taxon>Aspergillaceae</taxon>
        <taxon>Penicillium</taxon>
    </lineage>
</organism>
<keyword evidence="3" id="KW-1185">Reference proteome</keyword>
<proteinExistence type="predicted"/>
<dbReference type="Proteomes" id="UP001149165">
    <property type="component" value="Unassembled WGS sequence"/>
</dbReference>
<dbReference type="Pfam" id="PF01048">
    <property type="entry name" value="PNP_UDP_1"/>
    <property type="match status" value="1"/>
</dbReference>
<evidence type="ECO:0000313" key="2">
    <source>
        <dbReference type="EMBL" id="KAJ5093646.1"/>
    </source>
</evidence>
<dbReference type="GO" id="GO:0003824">
    <property type="term" value="F:catalytic activity"/>
    <property type="evidence" value="ECO:0007669"/>
    <property type="project" value="InterPro"/>
</dbReference>
<dbReference type="PANTHER" id="PTHR46082:SF6">
    <property type="entry name" value="AAA+ ATPASE DOMAIN-CONTAINING PROTEIN-RELATED"/>
    <property type="match status" value="1"/>
</dbReference>
<sequence length="499" mass="55251">MSLQSASSITPASPETRYIRPLFRRDFQIAIICALPLEYDAASLLVDEFWDEGGKQYGRTSGDSNTYRNGRIGMHNVVLMLLPGMGKVAIAVSAASLRTSYSGLRLAFLVGVCGGAPGIHEILLGDVVVSDDVIQYDFGRQYPGTFVPKETVASSRVSSKDIRSLIAYFQTEPGKRDLQGDAAKHLKALQEASIFQGYQHRYVCPGAKEDKLFAASYHHKHRRSSCNLCRVETETFCEEASKTPCAKLGCDEGELVGRKRLQEQDKSPQVFIGRIASGDTVMKSGKHRDEVAKQYDVIAFEMEGAGIWDEIPSIIVKGVCDYADSHKNKSWQPFAAATAAAVTKSMLTRYSLTDGTEMSMQVVDAPQSHSNLLGTKQKERLHMQSLVPFTAARKGQWQPLQEAISHFQRGLSEPQSRELRSTKVVPNVDSVLIFTAQLDYNNRTRKGTSIGSRFYSVLQSVREFCVAVESFPSWPSKIAVLLWGSLKLTINVRSQSEDL</sequence>
<dbReference type="GO" id="GO:0009116">
    <property type="term" value="P:nucleoside metabolic process"/>
    <property type="evidence" value="ECO:0007669"/>
    <property type="project" value="InterPro"/>
</dbReference>
<dbReference type="PANTHER" id="PTHR46082">
    <property type="entry name" value="ATP/GTP-BINDING PROTEIN-RELATED"/>
    <property type="match status" value="1"/>
</dbReference>
<dbReference type="InterPro" id="IPR000845">
    <property type="entry name" value="Nucleoside_phosphorylase_d"/>
</dbReference>
<dbReference type="InterPro" id="IPR035994">
    <property type="entry name" value="Nucleoside_phosphorylase_sf"/>
</dbReference>
<accession>A0A9W9K5S9</accession>
<reference evidence="2" key="2">
    <citation type="journal article" date="2023" name="IMA Fungus">
        <title>Comparative genomic study of the Penicillium genus elucidates a diverse pangenome and 15 lateral gene transfer events.</title>
        <authorList>
            <person name="Petersen C."/>
            <person name="Sorensen T."/>
            <person name="Nielsen M.R."/>
            <person name="Sondergaard T.E."/>
            <person name="Sorensen J.L."/>
            <person name="Fitzpatrick D.A."/>
            <person name="Frisvad J.C."/>
            <person name="Nielsen K.L."/>
        </authorList>
    </citation>
    <scope>NUCLEOTIDE SEQUENCE</scope>
    <source>
        <strain evidence="2">IBT 30069</strain>
    </source>
</reference>
<dbReference type="EMBL" id="JAPQKH010000006">
    <property type="protein sequence ID" value="KAJ5093646.1"/>
    <property type="molecule type" value="Genomic_DNA"/>
</dbReference>
<reference evidence="2" key="1">
    <citation type="submission" date="2022-11" db="EMBL/GenBank/DDBJ databases">
        <authorList>
            <person name="Petersen C."/>
        </authorList>
    </citation>
    <scope>NUCLEOTIDE SEQUENCE</scope>
    <source>
        <strain evidence="2">IBT 30069</strain>
    </source>
</reference>
<dbReference type="SUPFAM" id="SSF53167">
    <property type="entry name" value="Purine and uridine phosphorylases"/>
    <property type="match status" value="1"/>
</dbReference>
<feature type="domain" description="Nucleoside phosphorylase" evidence="1">
    <location>
        <begin position="29"/>
        <end position="165"/>
    </location>
</feature>
<gene>
    <name evidence="2" type="ORF">N7456_009507</name>
</gene>
<protein>
    <recommendedName>
        <fullName evidence="1">Nucleoside phosphorylase domain-containing protein</fullName>
    </recommendedName>
</protein>
<name>A0A9W9K5S9_9EURO</name>
<evidence type="ECO:0000259" key="1">
    <source>
        <dbReference type="Pfam" id="PF01048"/>
    </source>
</evidence>
<dbReference type="Gene3D" id="3.40.50.1580">
    <property type="entry name" value="Nucleoside phosphorylase domain"/>
    <property type="match status" value="1"/>
</dbReference>
<dbReference type="InterPro" id="IPR053137">
    <property type="entry name" value="NLR-like"/>
</dbReference>